<evidence type="ECO:0000256" key="7">
    <source>
        <dbReference type="ARBA" id="ARBA00023010"/>
    </source>
</evidence>
<evidence type="ECO:0000256" key="11">
    <source>
        <dbReference type="SAM" id="MobiDB-lite"/>
    </source>
</evidence>
<feature type="compositionally biased region" description="Low complexity" evidence="11">
    <location>
        <begin position="190"/>
        <end position="225"/>
    </location>
</feature>
<keyword evidence="9" id="KW-0539">Nucleus</keyword>
<dbReference type="CDD" id="cd02043">
    <property type="entry name" value="serpinP_plants"/>
    <property type="match status" value="1"/>
</dbReference>
<dbReference type="Proteomes" id="UP000238479">
    <property type="component" value="Chromosome 7"/>
</dbReference>
<comment type="similarity">
    <text evidence="2">Belongs to the nucleoporin GLFG family.</text>
</comment>
<keyword evidence="8" id="KW-0906">Nuclear pore complex</keyword>
<dbReference type="PROSITE" id="PS00284">
    <property type="entry name" value="SERPIN"/>
    <property type="match status" value="1"/>
</dbReference>
<dbReference type="GO" id="GO:0015031">
    <property type="term" value="P:protein transport"/>
    <property type="evidence" value="ECO:0007669"/>
    <property type="project" value="UniProtKB-KW"/>
</dbReference>
<feature type="domain" description="Serpin" evidence="12">
    <location>
        <begin position="773"/>
        <end position="1145"/>
    </location>
</feature>
<dbReference type="OMA" id="MINTIAC"/>
<evidence type="ECO:0000256" key="3">
    <source>
        <dbReference type="ARBA" id="ARBA00009500"/>
    </source>
</evidence>
<feature type="compositionally biased region" description="Low complexity" evidence="11">
    <location>
        <begin position="411"/>
        <end position="427"/>
    </location>
</feature>
<dbReference type="Gramene" id="PRQ16782">
    <property type="protein sequence ID" value="PRQ16782"/>
    <property type="gene ID" value="RchiOBHm_Chr7g0187971"/>
</dbReference>
<dbReference type="GO" id="GO:0005615">
    <property type="term" value="C:extracellular space"/>
    <property type="evidence" value="ECO:0007669"/>
    <property type="project" value="InterPro"/>
</dbReference>
<dbReference type="EMBL" id="PDCK01000045">
    <property type="protein sequence ID" value="PRQ16782.1"/>
    <property type="molecule type" value="Genomic_DNA"/>
</dbReference>
<dbReference type="PANTHER" id="PTHR11461:SF211">
    <property type="entry name" value="GH10112P-RELATED"/>
    <property type="match status" value="1"/>
</dbReference>
<feature type="compositionally biased region" description="Polar residues" evidence="11">
    <location>
        <begin position="124"/>
        <end position="149"/>
    </location>
</feature>
<keyword evidence="5" id="KW-0509">mRNA transport</keyword>
<feature type="region of interest" description="Disordered" evidence="11">
    <location>
        <begin position="622"/>
        <end position="754"/>
    </location>
</feature>
<dbReference type="Pfam" id="PF00079">
    <property type="entry name" value="Serpin"/>
    <property type="match status" value="1"/>
</dbReference>
<organism evidence="13 14">
    <name type="scientific">Rosa chinensis</name>
    <name type="common">China rose</name>
    <dbReference type="NCBI Taxonomy" id="74649"/>
    <lineage>
        <taxon>Eukaryota</taxon>
        <taxon>Viridiplantae</taxon>
        <taxon>Streptophyta</taxon>
        <taxon>Embryophyta</taxon>
        <taxon>Tracheophyta</taxon>
        <taxon>Spermatophyta</taxon>
        <taxon>Magnoliopsida</taxon>
        <taxon>eudicotyledons</taxon>
        <taxon>Gunneridae</taxon>
        <taxon>Pentapetalae</taxon>
        <taxon>rosids</taxon>
        <taxon>fabids</taxon>
        <taxon>Rosales</taxon>
        <taxon>Rosaceae</taxon>
        <taxon>Rosoideae</taxon>
        <taxon>Rosoideae incertae sedis</taxon>
        <taxon>Rosa</taxon>
    </lineage>
</organism>
<feature type="compositionally biased region" description="Low complexity" evidence="11">
    <location>
        <begin position="641"/>
        <end position="655"/>
    </location>
</feature>
<feature type="compositionally biased region" description="Low complexity" evidence="11">
    <location>
        <begin position="663"/>
        <end position="708"/>
    </location>
</feature>
<dbReference type="SMART" id="SM00093">
    <property type="entry name" value="SERPIN"/>
    <property type="match status" value="1"/>
</dbReference>
<feature type="compositionally biased region" description="Gly residues" evidence="11">
    <location>
        <begin position="176"/>
        <end position="189"/>
    </location>
</feature>
<dbReference type="InterPro" id="IPR036186">
    <property type="entry name" value="Serpin_sf"/>
</dbReference>
<dbReference type="GO" id="GO:0051028">
    <property type="term" value="P:mRNA transport"/>
    <property type="evidence" value="ECO:0007669"/>
    <property type="project" value="UniProtKB-KW"/>
</dbReference>
<dbReference type="Pfam" id="PF21240">
    <property type="entry name" value="Nup98_GLEBS"/>
    <property type="match status" value="1"/>
</dbReference>
<feature type="compositionally biased region" description="Low complexity" evidence="11">
    <location>
        <begin position="66"/>
        <end position="78"/>
    </location>
</feature>
<feature type="region of interest" description="Disordered" evidence="11">
    <location>
        <begin position="1"/>
        <end position="46"/>
    </location>
</feature>
<dbReference type="AlphaFoldDB" id="A0A2P6P4E6"/>
<evidence type="ECO:0000256" key="1">
    <source>
        <dbReference type="ARBA" id="ARBA00004567"/>
    </source>
</evidence>
<dbReference type="STRING" id="74649.A0A2P6P4E6"/>
<evidence type="ECO:0000256" key="8">
    <source>
        <dbReference type="ARBA" id="ARBA00023132"/>
    </source>
</evidence>
<dbReference type="Gene3D" id="3.30.497.10">
    <property type="entry name" value="Antithrombin, subunit I, domain 2"/>
    <property type="match status" value="1"/>
</dbReference>
<dbReference type="InterPro" id="IPR042185">
    <property type="entry name" value="Serpin_sf_2"/>
</dbReference>
<dbReference type="FunFam" id="1.10.10.2360:FF:000001">
    <property type="entry name" value="Nuclear pore complex protein Nup98-Nup96"/>
    <property type="match status" value="1"/>
</dbReference>
<dbReference type="Gene3D" id="2.30.39.10">
    <property type="entry name" value="Alpha-1-antitrypsin, domain 1"/>
    <property type="match status" value="1"/>
</dbReference>
<comment type="subcellular location">
    <subcellularLocation>
        <location evidence="1">Nucleus</location>
        <location evidence="1">Nuclear pore complex</location>
    </subcellularLocation>
</comment>
<feature type="region of interest" description="Disordered" evidence="11">
    <location>
        <begin position="500"/>
        <end position="522"/>
    </location>
</feature>
<dbReference type="SUPFAM" id="SSF56574">
    <property type="entry name" value="Serpins"/>
    <property type="match status" value="1"/>
</dbReference>
<dbReference type="InterPro" id="IPR042178">
    <property type="entry name" value="Serpin_sf_1"/>
</dbReference>
<proteinExistence type="inferred from homology"/>
<evidence type="ECO:0000256" key="9">
    <source>
        <dbReference type="ARBA" id="ARBA00023242"/>
    </source>
</evidence>
<protein>
    <submittedName>
        <fullName evidence="13">Putative Serpin family protein</fullName>
    </submittedName>
</protein>
<feature type="region of interest" description="Disordered" evidence="11">
    <location>
        <begin position="65"/>
        <end position="149"/>
    </location>
</feature>
<feature type="region of interest" description="Disordered" evidence="11">
    <location>
        <begin position="379"/>
        <end position="428"/>
    </location>
</feature>
<keyword evidence="7" id="KW-0811">Translocation</keyword>
<dbReference type="GO" id="GO:0005643">
    <property type="term" value="C:nuclear pore"/>
    <property type="evidence" value="ECO:0007669"/>
    <property type="project" value="UniProtKB-SubCell"/>
</dbReference>
<keyword evidence="6" id="KW-0653">Protein transport</keyword>
<evidence type="ECO:0000259" key="12">
    <source>
        <dbReference type="SMART" id="SM00093"/>
    </source>
</evidence>
<dbReference type="Gene3D" id="1.10.10.2360">
    <property type="match status" value="1"/>
</dbReference>
<keyword evidence="14" id="KW-1185">Reference proteome</keyword>
<evidence type="ECO:0000256" key="4">
    <source>
        <dbReference type="ARBA" id="ARBA00022448"/>
    </source>
</evidence>
<dbReference type="GO" id="GO:0004867">
    <property type="term" value="F:serine-type endopeptidase inhibitor activity"/>
    <property type="evidence" value="ECO:0007669"/>
    <property type="project" value="InterPro"/>
</dbReference>
<evidence type="ECO:0000313" key="14">
    <source>
        <dbReference type="Proteomes" id="UP000238479"/>
    </source>
</evidence>
<reference evidence="13 14" key="1">
    <citation type="journal article" date="2018" name="Nat. Genet.">
        <title>The Rosa genome provides new insights in the design of modern roses.</title>
        <authorList>
            <person name="Bendahmane M."/>
        </authorList>
    </citation>
    <scope>NUCLEOTIDE SEQUENCE [LARGE SCALE GENOMIC DNA]</scope>
    <source>
        <strain evidence="14">cv. Old Blush</strain>
    </source>
</reference>
<feature type="compositionally biased region" description="Polar residues" evidence="11">
    <location>
        <begin position="79"/>
        <end position="112"/>
    </location>
</feature>
<feature type="compositionally biased region" description="Polar residues" evidence="11">
    <location>
        <begin position="396"/>
        <end position="407"/>
    </location>
</feature>
<feature type="compositionally biased region" description="Low complexity" evidence="11">
    <location>
        <begin position="500"/>
        <end position="511"/>
    </location>
</feature>
<feature type="region of interest" description="Disordered" evidence="11">
    <location>
        <begin position="172"/>
        <end position="225"/>
    </location>
</feature>
<accession>A0A2P6P4E6</accession>
<dbReference type="PANTHER" id="PTHR11461">
    <property type="entry name" value="SERINE PROTEASE INHIBITOR, SERPIN"/>
    <property type="match status" value="1"/>
</dbReference>
<comment type="similarity">
    <text evidence="3 10">Belongs to the serpin family.</text>
</comment>
<dbReference type="InterPro" id="IPR000215">
    <property type="entry name" value="Serpin_fam"/>
</dbReference>
<keyword evidence="4" id="KW-0813">Transport</keyword>
<evidence type="ECO:0000313" key="13">
    <source>
        <dbReference type="EMBL" id="PRQ16782.1"/>
    </source>
</evidence>
<evidence type="ECO:0000256" key="6">
    <source>
        <dbReference type="ARBA" id="ARBA00022927"/>
    </source>
</evidence>
<gene>
    <name evidence="13" type="ORF">RchiOBHm_Chr7g0187971</name>
</gene>
<evidence type="ECO:0000256" key="5">
    <source>
        <dbReference type="ARBA" id="ARBA00022816"/>
    </source>
</evidence>
<name>A0A2P6P4E6_ROSCH</name>
<dbReference type="InterPro" id="IPR023796">
    <property type="entry name" value="Serpin_dom"/>
</dbReference>
<sequence length="1149" mass="118970">MFGSTSPFGQSSNSPFGSQSVFGQSSNTSNNPFAPQPFGSTTPFGAQTGSSLIWGTSTGVFGQTQSSPFGASSSPAFGQHSSPFGASSTPAFGAPSSTQTSPFGGASGTSAFGQKPAFGAFGSSPAQTSPFGSTAQPSQPAFGSNMFGTTSTTFGASQPAFGTNTAPAFGSTNATGFGGQSTPGFGGQGTPAFGATSASSFGSTSTPAFGAPSTPTFGSTPSPTFGSTGSAFGTTSSNLFGSGGAFGASTTPAFGQSSSAFGTTTSAPAFGQSSSGFGFSTSAPAFGQSSSTFGSTQFAASSPFGAQSSPFGEGSINNTNTWKHCLWTASFWGQRGGSRVAAYTGTSEPDSNGMGKLESISAMPAYKEKSHEELRWEDYQLGDKGGPSPAGAGSFGVSTVQTSTLNPNPAPSFSQTSSSPFNTSTSSGLFAQKPSSFPSTGFGVTSSSPFSSTSPFSSSSTQTNVFTPASSASPFGQTLSPAIFSSPSSFSFSTPATSSTPSFNFPTPSNPQTQFGQTGTTSCGSNLFNNTSSLQSSSLGTTSNQLGITQPAPAFPTFQTSQPLQTSPFGFSNTNTFNQPQPGNTSAFCGLAGISGQSNFGQSSVAQGSAAVQQPVPATNPFGTLPAMPQMSIAPYQKPDSGTTTSVTSGTSITVNPTSGTAVTITPSPGSTVTITISISGSTTINISPTSETTSSNTPSPTGETSSPFSFRLPHPAPKSPSLSQPFNSLDKKPPAVQPIHSTSSSLVPIPVPAQPIEDGVRESIKNQNDVTLGITKQLLLDVGRDNNMVYSPLSIHMVLGLIAAGSTRGTNRDQILNFLKAKSTEELNDFASKLVPLVFADGSPKGGPCLSFSNSVWLDKSLSFKASFKHVVDNAYKAALNQVDFKTKAEEIRCEVNSWAEEETRGLIKEVLPPMSVDSTTRLILANALYFKGDWTEKFDASLTKTDDFHLIDGRSVKAPFMISWNKQFISAFDGFKVLKLPYEQGGDHIRRFSMYVYLPNAIDGLPALVERVCSESGFVDRYLPRFAVKVGRFLIPKFKLSAGFEVKEVLQTLGLDLPLHPGSLSQMVDSSLGLCMSCIRHKSFIEVNEEGTETATVTVAFGLSDCISIRDPPIDFVADHPFLFLIREETSGAVLFIGHVLNPIADQ</sequence>
<dbReference type="InterPro" id="IPR023795">
    <property type="entry name" value="Serpin_CS"/>
</dbReference>
<feature type="compositionally biased region" description="Polar residues" evidence="11">
    <location>
        <begin position="512"/>
        <end position="522"/>
    </location>
</feature>
<evidence type="ECO:0000256" key="10">
    <source>
        <dbReference type="RuleBase" id="RU000411"/>
    </source>
</evidence>
<comment type="caution">
    <text evidence="13">The sequence shown here is derived from an EMBL/GenBank/DDBJ whole genome shotgun (WGS) entry which is preliminary data.</text>
</comment>
<evidence type="ECO:0000256" key="2">
    <source>
        <dbReference type="ARBA" id="ARBA00008926"/>
    </source>
</evidence>